<proteinExistence type="predicted"/>
<accession>A0AAQ3RE53</accession>
<dbReference type="Proteomes" id="UP001303373">
    <property type="component" value="Chromosome 13"/>
</dbReference>
<gene>
    <name evidence="2" type="ORF">R9X50_00740500</name>
</gene>
<protein>
    <submittedName>
        <fullName evidence="2">Uncharacterized protein</fullName>
    </submittedName>
</protein>
<dbReference type="AlphaFoldDB" id="A0AAQ3RE53"/>
<sequence length="153" mass="16757">MSSTGHSIYRAALVLEMIGNLGSVPSWILDQETALRFLVRGPSGITPVSKSFAQWFGGIVFALTIPLIMAFPSSGDRQVVIARRQLTYWTLGAGEFALGGLMAMQYLDGDSGLSEDLLVKGMMTMAGLMVMRLFFLFVKPEWMDPAATQVKEE</sequence>
<name>A0AAQ3RE53_9PEZI</name>
<dbReference type="EMBL" id="CP138592">
    <property type="protein sequence ID" value="WPH04513.1"/>
    <property type="molecule type" value="Genomic_DNA"/>
</dbReference>
<feature type="transmembrane region" description="Helical" evidence="1">
    <location>
        <begin position="52"/>
        <end position="74"/>
    </location>
</feature>
<reference evidence="2 3" key="1">
    <citation type="submission" date="2023-11" db="EMBL/GenBank/DDBJ databases">
        <title>An acidophilic fungus is an integral part of prey digestion in a carnivorous sundew plant.</title>
        <authorList>
            <person name="Tsai I.J."/>
        </authorList>
    </citation>
    <scope>NUCLEOTIDE SEQUENCE [LARGE SCALE GENOMIC DNA]</scope>
    <source>
        <strain evidence="2">169a</strain>
    </source>
</reference>
<keyword evidence="1" id="KW-1133">Transmembrane helix</keyword>
<evidence type="ECO:0000256" key="1">
    <source>
        <dbReference type="SAM" id="Phobius"/>
    </source>
</evidence>
<feature type="transmembrane region" description="Helical" evidence="1">
    <location>
        <begin position="118"/>
        <end position="138"/>
    </location>
</feature>
<evidence type="ECO:0000313" key="2">
    <source>
        <dbReference type="EMBL" id="WPH04513.1"/>
    </source>
</evidence>
<keyword evidence="1" id="KW-0472">Membrane</keyword>
<keyword evidence="3" id="KW-1185">Reference proteome</keyword>
<organism evidence="2 3">
    <name type="scientific">Acrodontium crateriforme</name>
    <dbReference type="NCBI Taxonomy" id="150365"/>
    <lineage>
        <taxon>Eukaryota</taxon>
        <taxon>Fungi</taxon>
        <taxon>Dikarya</taxon>
        <taxon>Ascomycota</taxon>
        <taxon>Pezizomycotina</taxon>
        <taxon>Dothideomycetes</taxon>
        <taxon>Dothideomycetidae</taxon>
        <taxon>Mycosphaerellales</taxon>
        <taxon>Teratosphaeriaceae</taxon>
        <taxon>Acrodontium</taxon>
    </lineage>
</organism>
<evidence type="ECO:0000313" key="3">
    <source>
        <dbReference type="Proteomes" id="UP001303373"/>
    </source>
</evidence>
<feature type="transmembrane region" description="Helical" evidence="1">
    <location>
        <begin position="86"/>
        <end position="106"/>
    </location>
</feature>
<keyword evidence="1" id="KW-0812">Transmembrane</keyword>